<dbReference type="Gene3D" id="1.20.58.530">
    <property type="match status" value="1"/>
</dbReference>
<feature type="compositionally biased region" description="Basic and acidic residues" evidence="11">
    <location>
        <begin position="32"/>
        <end position="54"/>
    </location>
</feature>
<dbReference type="Pfam" id="PF00063">
    <property type="entry name" value="Myosin_head"/>
    <property type="match status" value="2"/>
</dbReference>
<dbReference type="PROSITE" id="PS00678">
    <property type="entry name" value="WD_REPEATS_1"/>
    <property type="match status" value="1"/>
</dbReference>
<dbReference type="InterPro" id="IPR000048">
    <property type="entry name" value="IQ_motif_EF-hand-BS"/>
</dbReference>
<dbReference type="Pfam" id="PF00400">
    <property type="entry name" value="WD40"/>
    <property type="match status" value="1"/>
</dbReference>
<keyword evidence="4 9" id="KW-0067">ATP-binding</keyword>
<dbReference type="Gene3D" id="3.40.850.10">
    <property type="entry name" value="Kinesin motor domain"/>
    <property type="match status" value="2"/>
</dbReference>
<reference evidence="14" key="1">
    <citation type="submission" date="2016-06" db="EMBL/GenBank/DDBJ databases">
        <title>First high quality genome sequence of Plasmodium coatneyi using continuous long reads from single molecule, real-time sequencing.</title>
        <authorList>
            <person name="Chien J.-T."/>
            <person name="Pakala S.B."/>
            <person name="Geraldo J.A."/>
            <person name="Lapp S.A."/>
            <person name="Barnwell J.W."/>
            <person name="Kissinger J.C."/>
            <person name="Galinski M.R."/>
            <person name="Humphrey J.C."/>
        </authorList>
    </citation>
    <scope>NUCLEOTIDE SEQUENCE [LARGE SCALE GENOMIC DNA]</scope>
    <source>
        <strain evidence="14">Hackeri</strain>
    </source>
</reference>
<dbReference type="CDD" id="cd00882">
    <property type="entry name" value="Ras_like_GTPase"/>
    <property type="match status" value="1"/>
</dbReference>
<evidence type="ECO:0000256" key="10">
    <source>
        <dbReference type="SAM" id="Coils"/>
    </source>
</evidence>
<dbReference type="Proteomes" id="UP000092716">
    <property type="component" value="Chromosome 12"/>
</dbReference>
<keyword evidence="5 9" id="KW-0518">Myosin</keyword>
<feature type="coiled-coil region" evidence="10">
    <location>
        <begin position="1090"/>
        <end position="1145"/>
    </location>
</feature>
<dbReference type="GO" id="GO:0016020">
    <property type="term" value="C:membrane"/>
    <property type="evidence" value="ECO:0007669"/>
    <property type="project" value="TreeGrafter"/>
</dbReference>
<keyword evidence="10" id="KW-0175">Coiled coil</keyword>
<dbReference type="VEuPathDB" id="PlasmoDB:PCOAH_00042930"/>
<evidence type="ECO:0000259" key="12">
    <source>
        <dbReference type="PROSITE" id="PS51456"/>
    </source>
</evidence>
<dbReference type="SUPFAM" id="SSF52540">
    <property type="entry name" value="P-loop containing nucleoside triphosphate hydrolases"/>
    <property type="match status" value="3"/>
</dbReference>
<comment type="similarity">
    <text evidence="9">Belongs to the TRAFAC class myosin-kinesin ATPase superfamily. Myosin family.</text>
</comment>
<feature type="compositionally biased region" description="Low complexity" evidence="11">
    <location>
        <begin position="1177"/>
        <end position="1187"/>
    </location>
</feature>
<dbReference type="Gene3D" id="2.130.10.10">
    <property type="entry name" value="YVTN repeat-like/Quinoprotein amine dehydrogenase"/>
    <property type="match status" value="1"/>
</dbReference>
<sequence length="2006" mass="227383">MNVYTILIHSSMRCVYALRSSLSESNGVTHVTEGERPGRDDSIGTDQNKDECEPTPHVMDSVNKCVIGTKIFVRDKQKVWVCAEIIKEEKDLVAKTEDDEIVVLKEKDEFYLRNLDVFDSSGLSAPADLTNLTHLHEASILHSLNVRFDIDEIYTLTGPILIAVNPFKVIPDLYSDDMLAKHVQPIQSKSPHIFSTANSAYLGMCQHNKPQTILISGESGAGKTESTKYVMKFLACAGSDIKKRSLIESQILESNPLLEAFGNARTLRNDNSSRFGKYIELQFSLDRKGGGQYYTKGKLCGAKIRTYLLEKVRVCYQQEGERNYHIFYQLCRAAREAAKKTSNHVANKSVDESVHESPSNVSNTSNSDDLPSEPPREYHFPVTEKFRDPDMGAKSVNINLTGFQSHEHFRYLTKSSVHELSDVNELELFETTVYAMQTIGISEAEQHQIFRVLEGILYLGNVLFSNDDSKEECRILEDSLSDLKKAASFLDVDAEELKNALCYRTIVANNECYKKPVNAIAANDIRDALARAIYGCLFLKVVERTNESVGFLEDTNLVFCGVLDIFGFESFAVNSFEQLCINYTNECLQQFFNNFIFKCEEKLYIDEGIEWDPLDFPDNADSINLLESKPYGVFCMLDEECYVPSGKDKTFCSKIISKHSSSSVGSGNSKFMAVKTDPSSFVIVHFAGKVTYNSSGFLEKNKDQLSADVQKVLLHSQSEYTSSLFDKHLRRNVEKKKIQTVSSEFKGQLHQLMKRIKETEPHFIRCIKPNNQNVPDIFDRVSVNEQLKYGGVLQAIKVSRSGYPVRLTHTDCVKDYSILLHKGGKKLFRDYETKSWAQKATFVLNQLHQCDDIQNLVRSLGEAKQRRQMEEAAVRGGVNKDANGDDKGTPHSGMNIANATCTSESTLIWAVGKSLCFFKSEAYNILSTLRSDFRSAQAIILQKNYKAYRQRKLFLMMKRKVVLLQRWIRRILMAIRNERTKVQRATQLICLHIYGYSVRKAFLHKKKCATIIQAHIRGYLTRKHYKEYRINHYASLIKATWKMYKQRKHMANMKQAVEKIQLKWKGILARRQLRRLKEEAKEVGALIQRNQYLVKEIEKERKKKMEAENKLLKAFASVDKLAKRVDLLERNNRDNENVIKGLMEKMTQANSPSSSELPSECTRIRVSPLSRKEDTVTEASTATAVTSGSPDVDTLPRGEDIQSLLRKVKKLESENKEYLKKNNTLNERYNQLLGILSHFKKKDMCLECGQQAKIPQRGSSGMQRRVTEEHGENWTEQSIEKRVTRNGEKYDEQLNVRRTTHRQKGRDVDILMCGPKGVGKTSLLEDLFVRIGDEVNLNLLRKNKKKTTDESNSFVYDTYVVTHKSCSVKICDCMYSCSRSAEEGLFSLIKNSTCIVVVFDSSNSDSIHPALHLLQEAALTNVKRRTKLYLLENIFNEKINMKQNTCDVSYSLKVAKACSAHYVKALDIYDIVNNYVCGTKSYLCSLPGQTYHMQRKDDVLPWQYSDKYHQLVKQIGEGLPPGHYNNAYLHAHKMEDTDKSVIETLLHVNHLNLPPGEECPPKYFTAKRDEQTDQDNKYNSVYSMVSSFKSLCSVNQKKNSHMQFLRESMPLNSYVYGSKKYNVEMGKGLQPIYEVTLKGSVPITYLLMGRDSINKMHTLLAVGCKDGIIYIYKCLRTPLESAHGGHYFYQGGGSSVSSPSRKNGVNAVNPVSDISVVSAVSDVSGEDNANITSAKLMTKLSGHKKAITCLVFTFTEEKIISSSIDRTIKIWEVSTGFLLKVFSDSSATLSVLLLPTNLDLFLCSNCTSLLRIVNVNTGHVNQKIKLESEIRTLEMDDTGLNIFAGSKNGTIYILEIVHNERLEIRFKLLFSLSPITCIRFVPKQPLLSSPLIIVNSCDNHMGIIECVYGSKGMVLTSLSVKHRIRINHALLPIRNSYSKFGGGWVISGSEDGNIYICSLLPQSNYRLVFLKHHKAPVMAVVVNDIDTLMVSGDSKGNVVFWRRAFV</sequence>
<dbReference type="GO" id="GO:0016459">
    <property type="term" value="C:myosin complex"/>
    <property type="evidence" value="ECO:0007669"/>
    <property type="project" value="UniProtKB-KW"/>
</dbReference>
<dbReference type="GO" id="GO:0000146">
    <property type="term" value="F:microfilament motor activity"/>
    <property type="evidence" value="ECO:0007669"/>
    <property type="project" value="TreeGrafter"/>
</dbReference>
<evidence type="ECO:0000256" key="6">
    <source>
        <dbReference type="ARBA" id="ARBA00023175"/>
    </source>
</evidence>
<evidence type="ECO:0000256" key="1">
    <source>
        <dbReference type="ARBA" id="ARBA00022574"/>
    </source>
</evidence>
<dbReference type="PANTHER" id="PTHR13140:SF706">
    <property type="entry name" value="DILUTE CLASS UNCONVENTIONAL MYOSIN, ISOFORM C"/>
    <property type="match status" value="1"/>
</dbReference>
<dbReference type="PANTHER" id="PTHR13140">
    <property type="entry name" value="MYOSIN"/>
    <property type="match status" value="1"/>
</dbReference>
<dbReference type="PROSITE" id="PS50294">
    <property type="entry name" value="WD_REPEATS_REGION"/>
    <property type="match status" value="1"/>
</dbReference>
<dbReference type="InterPro" id="IPR036961">
    <property type="entry name" value="Kinesin_motor_dom_sf"/>
</dbReference>
<evidence type="ECO:0000256" key="2">
    <source>
        <dbReference type="ARBA" id="ARBA00022737"/>
    </source>
</evidence>
<dbReference type="GO" id="GO:0005737">
    <property type="term" value="C:cytoplasm"/>
    <property type="evidence" value="ECO:0007669"/>
    <property type="project" value="TreeGrafter"/>
</dbReference>
<dbReference type="Gene3D" id="1.20.5.190">
    <property type="match status" value="2"/>
</dbReference>
<dbReference type="SMART" id="SM00242">
    <property type="entry name" value="MYSc"/>
    <property type="match status" value="1"/>
</dbReference>
<evidence type="ECO:0000256" key="11">
    <source>
        <dbReference type="SAM" id="MobiDB-lite"/>
    </source>
</evidence>
<keyword evidence="6 9" id="KW-0505">Motor protein</keyword>
<dbReference type="Gene3D" id="1.10.10.820">
    <property type="match status" value="1"/>
</dbReference>
<feature type="region of interest" description="Disordered" evidence="11">
    <location>
        <begin position="342"/>
        <end position="380"/>
    </location>
</feature>
<dbReference type="EMBL" id="CP016250">
    <property type="protein sequence ID" value="ANQ09648.1"/>
    <property type="molecule type" value="Genomic_DNA"/>
</dbReference>
<evidence type="ECO:0000256" key="8">
    <source>
        <dbReference type="PROSITE-ProRule" id="PRU00221"/>
    </source>
</evidence>
<evidence type="ECO:0000313" key="14">
    <source>
        <dbReference type="Proteomes" id="UP000092716"/>
    </source>
</evidence>
<feature type="region of interest" description="Disordered" evidence="11">
    <location>
        <begin position="27"/>
        <end position="55"/>
    </location>
</feature>
<keyword evidence="3 9" id="KW-0547">Nucleotide-binding</keyword>
<dbReference type="InterPro" id="IPR015943">
    <property type="entry name" value="WD40/YVTN_repeat-like_dom_sf"/>
</dbReference>
<feature type="domain" description="Myosin motor" evidence="12">
    <location>
        <begin position="124"/>
        <end position="931"/>
    </location>
</feature>
<keyword evidence="7 9" id="KW-0009">Actin-binding</keyword>
<dbReference type="Gene3D" id="1.20.5.4820">
    <property type="match status" value="1"/>
</dbReference>
<feature type="region of interest" description="Disordered" evidence="11">
    <location>
        <begin position="871"/>
        <end position="892"/>
    </location>
</feature>
<feature type="compositionally biased region" description="Polar residues" evidence="11">
    <location>
        <begin position="356"/>
        <end position="369"/>
    </location>
</feature>
<evidence type="ECO:0000256" key="7">
    <source>
        <dbReference type="ARBA" id="ARBA00023203"/>
    </source>
</evidence>
<evidence type="ECO:0000313" key="13">
    <source>
        <dbReference type="EMBL" id="ANQ09648.1"/>
    </source>
</evidence>
<dbReference type="KEGG" id="pcot:PCOAH_00042930"/>
<dbReference type="InterPro" id="IPR027417">
    <property type="entry name" value="P-loop_NTPase"/>
</dbReference>
<dbReference type="RefSeq" id="XP_019916343.1">
    <property type="nucleotide sequence ID" value="XM_020061077.1"/>
</dbReference>
<dbReference type="PROSITE" id="PS51456">
    <property type="entry name" value="MYOSIN_MOTOR"/>
    <property type="match status" value="1"/>
</dbReference>
<dbReference type="CDD" id="cd14888">
    <property type="entry name" value="MYSc_Myo27"/>
    <property type="match status" value="1"/>
</dbReference>
<dbReference type="InterPro" id="IPR001609">
    <property type="entry name" value="Myosin_head_motor_dom-like"/>
</dbReference>
<evidence type="ECO:0000256" key="5">
    <source>
        <dbReference type="ARBA" id="ARBA00023123"/>
    </source>
</evidence>
<proteinExistence type="inferred from homology"/>
<feature type="region of interest" description="Actin-binding" evidence="9">
    <location>
        <begin position="749"/>
        <end position="771"/>
    </location>
</feature>
<organism evidence="13 14">
    <name type="scientific">Plasmodium coatneyi</name>
    <dbReference type="NCBI Taxonomy" id="208452"/>
    <lineage>
        <taxon>Eukaryota</taxon>
        <taxon>Sar</taxon>
        <taxon>Alveolata</taxon>
        <taxon>Apicomplexa</taxon>
        <taxon>Aconoidasida</taxon>
        <taxon>Haemosporida</taxon>
        <taxon>Plasmodiidae</taxon>
        <taxon>Plasmodium</taxon>
    </lineage>
</organism>
<dbReference type="PROSITE" id="PS50096">
    <property type="entry name" value="IQ"/>
    <property type="match status" value="2"/>
</dbReference>
<dbReference type="Pfam" id="PF00612">
    <property type="entry name" value="IQ"/>
    <property type="match status" value="1"/>
</dbReference>
<accession>A0A1B1E3Q6</accession>
<feature type="coiled-coil region" evidence="10">
    <location>
        <begin position="1201"/>
        <end position="1228"/>
    </location>
</feature>
<dbReference type="SMART" id="SM00320">
    <property type="entry name" value="WD40"/>
    <property type="match status" value="6"/>
</dbReference>
<evidence type="ECO:0000256" key="9">
    <source>
        <dbReference type="PROSITE-ProRule" id="PRU00782"/>
    </source>
</evidence>
<dbReference type="PROSITE" id="PS50082">
    <property type="entry name" value="WD_REPEATS_2"/>
    <property type="match status" value="1"/>
</dbReference>
<gene>
    <name evidence="13" type="ORF">PCOAH_00042930</name>
</gene>
<name>A0A1B1E3Q6_9APIC</name>
<dbReference type="GO" id="GO:0051015">
    <property type="term" value="F:actin filament binding"/>
    <property type="evidence" value="ECO:0007669"/>
    <property type="project" value="TreeGrafter"/>
</dbReference>
<dbReference type="GO" id="GO:0007015">
    <property type="term" value="P:actin filament organization"/>
    <property type="evidence" value="ECO:0007669"/>
    <property type="project" value="TreeGrafter"/>
</dbReference>
<dbReference type="InterPro" id="IPR001680">
    <property type="entry name" value="WD40_rpt"/>
</dbReference>
<protein>
    <submittedName>
        <fullName evidence="13">Myosin</fullName>
    </submittedName>
</protein>
<keyword evidence="14" id="KW-1185">Reference proteome</keyword>
<dbReference type="GO" id="GO:0005524">
    <property type="term" value="F:ATP binding"/>
    <property type="evidence" value="ECO:0007669"/>
    <property type="project" value="UniProtKB-UniRule"/>
</dbReference>
<dbReference type="InterPro" id="IPR019775">
    <property type="entry name" value="WD40_repeat_CS"/>
</dbReference>
<dbReference type="GeneID" id="30911024"/>
<feature type="binding site" evidence="9">
    <location>
        <begin position="217"/>
        <end position="224"/>
    </location>
    <ligand>
        <name>ATP</name>
        <dbReference type="ChEBI" id="CHEBI:30616"/>
    </ligand>
</feature>
<feature type="repeat" description="WD" evidence="8">
    <location>
        <begin position="1740"/>
        <end position="1781"/>
    </location>
</feature>
<evidence type="ECO:0000256" key="4">
    <source>
        <dbReference type="ARBA" id="ARBA00022840"/>
    </source>
</evidence>
<dbReference type="InterPro" id="IPR036322">
    <property type="entry name" value="WD40_repeat_dom_sf"/>
</dbReference>
<dbReference type="OrthoDB" id="6108017at2759"/>
<dbReference type="PRINTS" id="PR00193">
    <property type="entry name" value="MYOSINHEAVY"/>
</dbReference>
<dbReference type="Gene3D" id="3.40.50.300">
    <property type="entry name" value="P-loop containing nucleotide triphosphate hydrolases"/>
    <property type="match status" value="1"/>
</dbReference>
<feature type="region of interest" description="Disordered" evidence="11">
    <location>
        <begin position="1169"/>
        <end position="1197"/>
    </location>
</feature>
<dbReference type="Gene3D" id="1.20.120.720">
    <property type="entry name" value="Myosin VI head, motor domain, U50 subdomain"/>
    <property type="match status" value="1"/>
</dbReference>
<evidence type="ECO:0000256" key="3">
    <source>
        <dbReference type="ARBA" id="ARBA00022741"/>
    </source>
</evidence>
<keyword evidence="1 8" id="KW-0853">WD repeat</keyword>
<keyword evidence="2" id="KW-0677">Repeat</keyword>
<dbReference type="SMART" id="SM00015">
    <property type="entry name" value="IQ"/>
    <property type="match status" value="4"/>
</dbReference>
<feature type="coiled-coil region" evidence="10">
    <location>
        <begin position="466"/>
        <end position="500"/>
    </location>
</feature>
<dbReference type="SUPFAM" id="SSF50978">
    <property type="entry name" value="WD40 repeat-like"/>
    <property type="match status" value="1"/>
</dbReference>